<evidence type="ECO:0000259" key="1">
    <source>
        <dbReference type="Pfam" id="PF20152"/>
    </source>
</evidence>
<feature type="domain" description="DUF6534" evidence="1">
    <location>
        <begin position="99"/>
        <end position="153"/>
    </location>
</feature>
<evidence type="ECO:0000313" key="2">
    <source>
        <dbReference type="EMBL" id="KAK0482730.1"/>
    </source>
</evidence>
<protein>
    <recommendedName>
        <fullName evidence="1">DUF6534 domain-containing protein</fullName>
    </recommendedName>
</protein>
<accession>A0AA39UKM4</accession>
<gene>
    <name evidence="2" type="ORF">IW261DRAFT_1418256</name>
</gene>
<dbReference type="Proteomes" id="UP001175227">
    <property type="component" value="Unassembled WGS sequence"/>
</dbReference>
<keyword evidence="3" id="KW-1185">Reference proteome</keyword>
<dbReference type="InterPro" id="IPR045339">
    <property type="entry name" value="DUF6534"/>
</dbReference>
<reference evidence="2" key="1">
    <citation type="submission" date="2023-06" db="EMBL/GenBank/DDBJ databases">
        <authorList>
            <consortium name="Lawrence Berkeley National Laboratory"/>
            <person name="Ahrendt S."/>
            <person name="Sahu N."/>
            <person name="Indic B."/>
            <person name="Wong-Bajracharya J."/>
            <person name="Merenyi Z."/>
            <person name="Ke H.-M."/>
            <person name="Monk M."/>
            <person name="Kocsube S."/>
            <person name="Drula E."/>
            <person name="Lipzen A."/>
            <person name="Balint B."/>
            <person name="Henrissat B."/>
            <person name="Andreopoulos B."/>
            <person name="Martin F.M."/>
            <person name="Harder C.B."/>
            <person name="Rigling D."/>
            <person name="Ford K.L."/>
            <person name="Foster G.D."/>
            <person name="Pangilinan J."/>
            <person name="Papanicolaou A."/>
            <person name="Barry K."/>
            <person name="LaButti K."/>
            <person name="Viragh M."/>
            <person name="Koriabine M."/>
            <person name="Yan M."/>
            <person name="Riley R."/>
            <person name="Champramary S."/>
            <person name="Plett K.L."/>
            <person name="Tsai I.J."/>
            <person name="Slot J."/>
            <person name="Sipos G."/>
            <person name="Plett J."/>
            <person name="Nagy L.G."/>
            <person name="Grigoriev I.V."/>
        </authorList>
    </citation>
    <scope>NUCLEOTIDE SEQUENCE</scope>
    <source>
        <strain evidence="2">ICMP 16352</strain>
    </source>
</reference>
<evidence type="ECO:0000313" key="3">
    <source>
        <dbReference type="Proteomes" id="UP001175227"/>
    </source>
</evidence>
<sequence>MNLLSSFRLQLQLIVNFKDVSTPFSNNRKDSVAGHTAYTPSEYGNLVMSLESNSQFLAVAACFGEISAAIMNKDLNATSKVPESVHSIKLFGHLKDQNVLADFFIAATTCYYLHKGGTMTGFSSTTKVIVSLMRFAVMSGLTTSTSLGQIVSFTSQSILLYRSST</sequence>
<organism evidence="2 3">
    <name type="scientific">Armillaria novae-zelandiae</name>
    <dbReference type="NCBI Taxonomy" id="153914"/>
    <lineage>
        <taxon>Eukaryota</taxon>
        <taxon>Fungi</taxon>
        <taxon>Dikarya</taxon>
        <taxon>Basidiomycota</taxon>
        <taxon>Agaricomycotina</taxon>
        <taxon>Agaricomycetes</taxon>
        <taxon>Agaricomycetidae</taxon>
        <taxon>Agaricales</taxon>
        <taxon>Marasmiineae</taxon>
        <taxon>Physalacriaceae</taxon>
        <taxon>Armillaria</taxon>
    </lineage>
</organism>
<name>A0AA39UKM4_9AGAR</name>
<dbReference type="AlphaFoldDB" id="A0AA39UKM4"/>
<dbReference type="EMBL" id="JAUEPR010000007">
    <property type="protein sequence ID" value="KAK0482730.1"/>
    <property type="molecule type" value="Genomic_DNA"/>
</dbReference>
<proteinExistence type="predicted"/>
<dbReference type="Pfam" id="PF20152">
    <property type="entry name" value="DUF6534"/>
    <property type="match status" value="1"/>
</dbReference>
<comment type="caution">
    <text evidence="2">The sequence shown here is derived from an EMBL/GenBank/DDBJ whole genome shotgun (WGS) entry which is preliminary data.</text>
</comment>